<accession>A3IZT9</accession>
<reference evidence="1 2" key="1">
    <citation type="submission" date="2007-03" db="EMBL/GenBank/DDBJ databases">
        <authorList>
            <person name="Stal L."/>
            <person name="Ferriera S."/>
            <person name="Johnson J."/>
            <person name="Kravitz S."/>
            <person name="Beeson K."/>
            <person name="Sutton G."/>
            <person name="Rogers Y.-H."/>
            <person name="Friedman R."/>
            <person name="Frazier M."/>
            <person name="Venter J.C."/>
        </authorList>
    </citation>
    <scope>NUCLEOTIDE SEQUENCE [LARGE SCALE GENOMIC DNA]</scope>
    <source>
        <strain evidence="1 2">CCY0110</strain>
    </source>
</reference>
<protein>
    <submittedName>
        <fullName evidence="1">Uncharacterized protein</fullName>
    </submittedName>
</protein>
<comment type="caution">
    <text evidence="1">The sequence shown here is derived from an EMBL/GenBank/DDBJ whole genome shotgun (WGS) entry which is preliminary data.</text>
</comment>
<gene>
    <name evidence="1" type="ORF">CY0110_05047</name>
</gene>
<dbReference type="EMBL" id="AAXW01000119">
    <property type="protein sequence ID" value="EAZ88004.1"/>
    <property type="molecule type" value="Genomic_DNA"/>
</dbReference>
<evidence type="ECO:0000313" key="2">
    <source>
        <dbReference type="Proteomes" id="UP000003781"/>
    </source>
</evidence>
<dbReference type="eggNOG" id="ENOG502ZH4C">
    <property type="taxonomic scope" value="Bacteria"/>
</dbReference>
<dbReference type="Proteomes" id="UP000003781">
    <property type="component" value="Unassembled WGS sequence"/>
</dbReference>
<dbReference type="AlphaFoldDB" id="A3IZT9"/>
<sequence length="233" mass="27170">MYKKINLRLLFILILILVGCKSSTDKAKPIFFIHILDISKSAQEDKVFTRQLKESCFAIADKAKKEDKYILMPVGGKTLDEYREPQLYQSARNLKKECNDIQKKETEISQKGTFVCAVWDKLYNVLSYDNSHTPFVISQVQVNEHDNKCDQIITDLADQIQNNGGRLIHASTKNISNNINNESNYNFNKWLYELLKGKYSKGQYSETVDFYDKDIQSKIFDDIEKLRHNHDLR</sequence>
<proteinExistence type="predicted"/>
<evidence type="ECO:0000313" key="1">
    <source>
        <dbReference type="EMBL" id="EAZ88004.1"/>
    </source>
</evidence>
<dbReference type="RefSeq" id="WP_008278903.1">
    <property type="nucleotide sequence ID" value="NZ_AAXW01000119.1"/>
</dbReference>
<dbReference type="PROSITE" id="PS51257">
    <property type="entry name" value="PROKAR_LIPOPROTEIN"/>
    <property type="match status" value="1"/>
</dbReference>
<keyword evidence="2" id="KW-1185">Reference proteome</keyword>
<organism evidence="1 2">
    <name type="scientific">Crocosphaera chwakensis CCY0110</name>
    <dbReference type="NCBI Taxonomy" id="391612"/>
    <lineage>
        <taxon>Bacteria</taxon>
        <taxon>Bacillati</taxon>
        <taxon>Cyanobacteriota</taxon>
        <taxon>Cyanophyceae</taxon>
        <taxon>Oscillatoriophycideae</taxon>
        <taxon>Chroococcales</taxon>
        <taxon>Aphanothecaceae</taxon>
        <taxon>Crocosphaera</taxon>
        <taxon>Crocosphaera chwakensis</taxon>
    </lineage>
</organism>
<name>A3IZT9_9CHRO</name>